<comment type="similarity">
    <text evidence="2">Belongs to the bacterial sugar transferase family.</text>
</comment>
<dbReference type="NCBIfam" id="TIGR03025">
    <property type="entry name" value="EPS_sugtrans"/>
    <property type="match status" value="1"/>
</dbReference>
<sequence length="484" mass="52848">MTTNVRRGPRSVRLPRARLIRDDDTVAVAVAETRSAPPGPRTPRLLTSRLRAHVDMLPLLVDLAALPAAFALTPIGNPIPATVTLVLIMAVVGSYRAHLTLSALDEVPRMLAASLVAGVVTTLAFVPAGSAFDAIELATASLAFVTMSRTAAYAVERRLRRNPRHRQRTVIVGGGTVASILAEAIADGPASGLELVGILDEIPRASDQGSPAPSVAGDLRTVITSERIETVLLAFTPLDDSDTLRVLRECDRLDCEIYVVPRLWEMTAMTGDMERLGAVPLRRIRRTAHRSLRWGIKLWMGRLIAAAAMAFLAPALLVTATAVWLSDRSAPILFRQKRITMDGKAFELLKFRTLMPANENEAATNWCIANDARLGRVGKLLRSTSLDELPQLWNVVRGDMTLVGPRPERPHFVEQFNVTVPDYSARQRVPGGLTGWAAVNGLRGDTSISSRARHDNYYIENWGLWFDTKIVLRTVSAVLTMKGG</sequence>
<keyword evidence="3" id="KW-0808">Transferase</keyword>
<dbReference type="EMBL" id="JBDLNU010000001">
    <property type="protein sequence ID" value="MFM1727422.1"/>
    <property type="molecule type" value="Genomic_DNA"/>
</dbReference>
<evidence type="ECO:0000256" key="2">
    <source>
        <dbReference type="ARBA" id="ARBA00006464"/>
    </source>
</evidence>
<protein>
    <submittedName>
        <fullName evidence="9">Exopolysaccharide biosynthesis polyprenyl glycosylphosphotransferase</fullName>
    </submittedName>
</protein>
<accession>A0ABW9FPN3</accession>
<dbReference type="InterPro" id="IPR003362">
    <property type="entry name" value="Bact_transf"/>
</dbReference>
<comment type="caution">
    <text evidence="9">The sequence shown here is derived from an EMBL/GenBank/DDBJ whole genome shotgun (WGS) entry which is preliminary data.</text>
</comment>
<reference evidence="9 10" key="1">
    <citation type="submission" date="2023-11" db="EMBL/GenBank/DDBJ databases">
        <authorList>
            <person name="Val-Calvo J."/>
            <person name="Scortti M."/>
            <person name="Vazquez-Boland J."/>
        </authorList>
    </citation>
    <scope>NUCLEOTIDE SEQUENCE [LARGE SCALE GENOMIC DNA]</scope>
    <source>
        <strain evidence="9 10">DSM 46662</strain>
    </source>
</reference>
<dbReference type="PANTHER" id="PTHR30576:SF0">
    <property type="entry name" value="UNDECAPRENYL-PHOSPHATE N-ACETYLGALACTOSAMINYL 1-PHOSPHATE TRANSFERASE-RELATED"/>
    <property type="match status" value="1"/>
</dbReference>
<organism evidence="9 10">
    <name type="scientific">Prescottella soli</name>
    <dbReference type="NCBI Taxonomy" id="1543852"/>
    <lineage>
        <taxon>Bacteria</taxon>
        <taxon>Bacillati</taxon>
        <taxon>Actinomycetota</taxon>
        <taxon>Actinomycetes</taxon>
        <taxon>Mycobacteriales</taxon>
        <taxon>Nocardiaceae</taxon>
        <taxon>Prescottella</taxon>
    </lineage>
</organism>
<keyword evidence="10" id="KW-1185">Reference proteome</keyword>
<dbReference type="Pfam" id="PF13727">
    <property type="entry name" value="CoA_binding_3"/>
    <property type="match status" value="1"/>
</dbReference>
<dbReference type="Pfam" id="PF02397">
    <property type="entry name" value="Bac_transf"/>
    <property type="match status" value="1"/>
</dbReference>
<gene>
    <name evidence="9" type="ORF">ABEU19_000882</name>
</gene>
<evidence type="ECO:0000313" key="10">
    <source>
        <dbReference type="Proteomes" id="UP001629744"/>
    </source>
</evidence>
<evidence type="ECO:0000256" key="6">
    <source>
        <dbReference type="ARBA" id="ARBA00023136"/>
    </source>
</evidence>
<keyword evidence="4 7" id="KW-0812">Transmembrane</keyword>
<feature type="domain" description="Bacterial sugar transferase" evidence="8">
    <location>
        <begin position="299"/>
        <end position="479"/>
    </location>
</feature>
<name>A0ABW9FPN3_9NOCA</name>
<evidence type="ECO:0000256" key="4">
    <source>
        <dbReference type="ARBA" id="ARBA00022692"/>
    </source>
</evidence>
<feature type="transmembrane region" description="Helical" evidence="7">
    <location>
        <begin position="303"/>
        <end position="325"/>
    </location>
</feature>
<dbReference type="RefSeq" id="WP_348607776.1">
    <property type="nucleotide sequence ID" value="NZ_CP157276.1"/>
</dbReference>
<feature type="transmembrane region" description="Helical" evidence="7">
    <location>
        <begin position="110"/>
        <end position="128"/>
    </location>
</feature>
<dbReference type="PANTHER" id="PTHR30576">
    <property type="entry name" value="COLANIC BIOSYNTHESIS UDP-GLUCOSE LIPID CARRIER TRANSFERASE"/>
    <property type="match status" value="1"/>
</dbReference>
<proteinExistence type="inferred from homology"/>
<evidence type="ECO:0000256" key="3">
    <source>
        <dbReference type="ARBA" id="ARBA00022679"/>
    </source>
</evidence>
<dbReference type="Gene3D" id="3.40.50.720">
    <property type="entry name" value="NAD(P)-binding Rossmann-like Domain"/>
    <property type="match status" value="1"/>
</dbReference>
<evidence type="ECO:0000256" key="1">
    <source>
        <dbReference type="ARBA" id="ARBA00004141"/>
    </source>
</evidence>
<evidence type="ECO:0000256" key="7">
    <source>
        <dbReference type="SAM" id="Phobius"/>
    </source>
</evidence>
<dbReference type="InterPro" id="IPR017475">
    <property type="entry name" value="EPS_sugar_tfrase"/>
</dbReference>
<evidence type="ECO:0000256" key="5">
    <source>
        <dbReference type="ARBA" id="ARBA00022989"/>
    </source>
</evidence>
<evidence type="ECO:0000313" key="9">
    <source>
        <dbReference type="EMBL" id="MFM1727422.1"/>
    </source>
</evidence>
<keyword evidence="5 7" id="KW-1133">Transmembrane helix</keyword>
<feature type="transmembrane region" description="Helical" evidence="7">
    <location>
        <begin position="79"/>
        <end position="98"/>
    </location>
</feature>
<keyword evidence="6 7" id="KW-0472">Membrane</keyword>
<comment type="subcellular location">
    <subcellularLocation>
        <location evidence="1">Membrane</location>
        <topology evidence="1">Multi-pass membrane protein</topology>
    </subcellularLocation>
</comment>
<dbReference type="Proteomes" id="UP001629744">
    <property type="component" value="Unassembled WGS sequence"/>
</dbReference>
<evidence type="ECO:0000259" key="8">
    <source>
        <dbReference type="Pfam" id="PF02397"/>
    </source>
</evidence>